<accession>A0A1X3D5V8</accession>
<evidence type="ECO:0000313" key="2">
    <source>
        <dbReference type="EMBL" id="OSI15319.1"/>
    </source>
</evidence>
<evidence type="ECO:0000259" key="1">
    <source>
        <dbReference type="Pfam" id="PF00857"/>
    </source>
</evidence>
<protein>
    <submittedName>
        <fullName evidence="2">Isochorismatase</fullName>
    </submittedName>
</protein>
<keyword evidence="3" id="KW-1185">Reference proteome</keyword>
<reference evidence="3" key="1">
    <citation type="submission" date="2017-01" db="EMBL/GenBank/DDBJ databases">
        <authorList>
            <person name="Wolfgang W.J."/>
            <person name="Cole J."/>
            <person name="Wroblewski D."/>
            <person name="Mcginnis J."/>
            <person name="Musser K.A."/>
        </authorList>
    </citation>
    <scope>NUCLEOTIDE SEQUENCE [LARGE SCALE GENOMIC DNA]</scope>
    <source>
        <strain evidence="3">DSM 19151</strain>
    </source>
</reference>
<evidence type="ECO:0000313" key="3">
    <source>
        <dbReference type="Proteomes" id="UP000193118"/>
    </source>
</evidence>
<dbReference type="InterPro" id="IPR036380">
    <property type="entry name" value="Isochorismatase-like_sf"/>
</dbReference>
<dbReference type="Gene3D" id="3.40.50.850">
    <property type="entry name" value="Isochorismatase-like"/>
    <property type="match status" value="1"/>
</dbReference>
<sequence length="221" mass="24001">MTTIAIDIQPQCRFSCFAANDQQCVHQPENIVPELNRQARFAQKRVLVENTSTAKETLCASLCGGQEHAARNLFTFSLENHFPHAASCRGTHLLKGLPCPADYDHAVETEGDKAASACFHDSKESRSTGLIEWLYAQNAQTIILGGLATEHAVLETAQHLAWYNDNWHIIVNLAACRGYTPEATLKAVFALRQAGITVVTDTDEIPAAIAAGAPLLMSKAS</sequence>
<dbReference type="SUPFAM" id="SSF52499">
    <property type="entry name" value="Isochorismatase-like hydrolases"/>
    <property type="match status" value="1"/>
</dbReference>
<dbReference type="EMBL" id="MTBO01000024">
    <property type="protein sequence ID" value="OSI15319.1"/>
    <property type="molecule type" value="Genomic_DNA"/>
</dbReference>
<dbReference type="OrthoDB" id="8605222at2"/>
<dbReference type="Proteomes" id="UP000193118">
    <property type="component" value="Unassembled WGS sequence"/>
</dbReference>
<dbReference type="STRING" id="194197.BWD09_08955"/>
<dbReference type="AlphaFoldDB" id="A0A1X3D5V8"/>
<dbReference type="GeneID" id="94580014"/>
<organism evidence="2 3">
    <name type="scientific">Neisseria dentiae</name>
    <dbReference type="NCBI Taxonomy" id="194197"/>
    <lineage>
        <taxon>Bacteria</taxon>
        <taxon>Pseudomonadati</taxon>
        <taxon>Pseudomonadota</taxon>
        <taxon>Betaproteobacteria</taxon>
        <taxon>Neisseriales</taxon>
        <taxon>Neisseriaceae</taxon>
        <taxon>Neisseria</taxon>
    </lineage>
</organism>
<dbReference type="Pfam" id="PF00857">
    <property type="entry name" value="Isochorismatase"/>
    <property type="match status" value="1"/>
</dbReference>
<feature type="domain" description="Isochorismatase-like" evidence="1">
    <location>
        <begin position="4"/>
        <end position="200"/>
    </location>
</feature>
<gene>
    <name evidence="2" type="ORF">BWD09_08955</name>
</gene>
<name>A0A1X3D5V8_9NEIS</name>
<proteinExistence type="predicted"/>
<dbReference type="InterPro" id="IPR000868">
    <property type="entry name" value="Isochorismatase-like_dom"/>
</dbReference>
<dbReference type="RefSeq" id="WP_085366352.1">
    <property type="nucleotide sequence ID" value="NZ_CAUJPZ010000045.1"/>
</dbReference>
<comment type="caution">
    <text evidence="2">The sequence shown here is derived from an EMBL/GenBank/DDBJ whole genome shotgun (WGS) entry which is preliminary data.</text>
</comment>